<dbReference type="Pfam" id="PF07687">
    <property type="entry name" value="M20_dimer"/>
    <property type="match status" value="1"/>
</dbReference>
<feature type="binding site" evidence="1">
    <location>
        <position position="133"/>
    </location>
    <ligand>
        <name>Mn(2+)</name>
        <dbReference type="ChEBI" id="CHEBI:29035"/>
        <label>2</label>
    </ligand>
</feature>
<evidence type="ECO:0000313" key="3">
    <source>
        <dbReference type="EMBL" id="EGG18958.1"/>
    </source>
</evidence>
<sequence length="347" mass="37338">MDESVAIEQTLWDEMDGLTGCVAIYDSGRPGKTVALRFDIDCVGVSESSDPNHPPVQQGFNSTYAGRMHACGHDGHMTIGLGIAKYLTSNRETNGVNGIVKLVFQPAEEGVRGARPVAESGIVDDAHYYLSSHIGFIAESNEVVLNPYNFLCTTKYDFRFKGVPAHAGAQPHIGKNALMGACTAATQMMSISRHGSGMSRINVGVIRAGEGRNVVPATGELQIEVRGENEEINTYMCQQVERMAQGAALSYGLELETEVMGEAVDLTNDLELVDILGTVVSEMPVLTAIPKRSFVGSEDSTILAKRVQKNGGKSIYFVIGSNLKGGHHQSNFDFDESILPTAVQLIL</sequence>
<organism evidence="3 4">
    <name type="scientific">Cavenderia fasciculata</name>
    <name type="common">Slime mold</name>
    <name type="synonym">Dictyostelium fasciculatum</name>
    <dbReference type="NCBI Taxonomy" id="261658"/>
    <lineage>
        <taxon>Eukaryota</taxon>
        <taxon>Amoebozoa</taxon>
        <taxon>Evosea</taxon>
        <taxon>Eumycetozoa</taxon>
        <taxon>Dictyostelia</taxon>
        <taxon>Acytosteliales</taxon>
        <taxon>Cavenderiaceae</taxon>
        <taxon>Cavenderia</taxon>
    </lineage>
</organism>
<dbReference type="PIRSF" id="PIRSF005962">
    <property type="entry name" value="Pept_M20D_amidohydro"/>
    <property type="match status" value="1"/>
</dbReference>
<keyword evidence="1" id="KW-0479">Metal-binding</keyword>
<dbReference type="Gene3D" id="3.40.630.10">
    <property type="entry name" value="Zn peptidases"/>
    <property type="match status" value="1"/>
</dbReference>
<feature type="domain" description="Peptidase M20 dimerisation" evidence="2">
    <location>
        <begin position="156"/>
        <end position="245"/>
    </location>
</feature>
<dbReference type="Gene3D" id="3.30.70.360">
    <property type="match status" value="1"/>
</dbReference>
<name>F4Q044_CACFS</name>
<keyword evidence="1" id="KW-0464">Manganese</keyword>
<comment type="cofactor">
    <cofactor evidence="1">
        <name>Mn(2+)</name>
        <dbReference type="ChEBI" id="CHEBI:29035"/>
    </cofactor>
    <text evidence="1">The Mn(2+) ion enhances activity.</text>
</comment>
<feature type="binding site" evidence="1">
    <location>
        <position position="109"/>
    </location>
    <ligand>
        <name>Mn(2+)</name>
        <dbReference type="ChEBI" id="CHEBI:29035"/>
        <label>2</label>
    </ligand>
</feature>
<accession>F4Q044</accession>
<evidence type="ECO:0000259" key="2">
    <source>
        <dbReference type="Pfam" id="PF07687"/>
    </source>
</evidence>
<feature type="binding site" evidence="1">
    <location>
        <position position="328"/>
    </location>
    <ligand>
        <name>Mn(2+)</name>
        <dbReference type="ChEBI" id="CHEBI:29035"/>
        <label>2</label>
    </ligand>
</feature>
<dbReference type="Proteomes" id="UP000007797">
    <property type="component" value="Unassembled WGS sequence"/>
</dbReference>
<dbReference type="InterPro" id="IPR002933">
    <property type="entry name" value="Peptidase_M20"/>
</dbReference>
<keyword evidence="4" id="KW-1185">Reference proteome</keyword>
<dbReference type="GO" id="GO:0046657">
    <property type="term" value="P:folic acid catabolic process"/>
    <property type="evidence" value="ECO:0007669"/>
    <property type="project" value="TreeGrafter"/>
</dbReference>
<dbReference type="OMA" id="YVFERAQ"/>
<evidence type="ECO:0000256" key="1">
    <source>
        <dbReference type="PIRSR" id="PIRSR005962-1"/>
    </source>
</evidence>
<dbReference type="STRING" id="1054147.F4Q044"/>
<dbReference type="FunFam" id="3.40.630.10:FF:000080">
    <property type="entry name" value="p-aminobenzoyl-glutamate hydrolase subunit A"/>
    <property type="match status" value="1"/>
</dbReference>
<dbReference type="PANTHER" id="PTHR30575:SF3">
    <property type="entry name" value="PEPTIDASE M20 DIMERISATION DOMAIN-CONTAINING PROTEIN"/>
    <property type="match status" value="1"/>
</dbReference>
<protein>
    <submittedName>
        <fullName evidence="3">Aminobenzoyl-glutamate utilization protein A like protein</fullName>
    </submittedName>
</protein>
<dbReference type="InterPro" id="IPR017439">
    <property type="entry name" value="Amidohydrolase"/>
</dbReference>
<gene>
    <name evidence="3" type="ORF">DFA_02698</name>
</gene>
<dbReference type="PANTHER" id="PTHR30575">
    <property type="entry name" value="PEPTIDASE M20"/>
    <property type="match status" value="1"/>
</dbReference>
<dbReference type="SUPFAM" id="SSF55031">
    <property type="entry name" value="Bacterial exopeptidase dimerisation domain"/>
    <property type="match status" value="1"/>
</dbReference>
<dbReference type="EMBL" id="GL883017">
    <property type="protein sequence ID" value="EGG18958.1"/>
    <property type="molecule type" value="Genomic_DNA"/>
</dbReference>
<dbReference type="InterPro" id="IPR036264">
    <property type="entry name" value="Bact_exopeptidase_dim_dom"/>
</dbReference>
<dbReference type="GO" id="GO:0016805">
    <property type="term" value="F:dipeptidase activity"/>
    <property type="evidence" value="ECO:0007669"/>
    <property type="project" value="TreeGrafter"/>
</dbReference>
<evidence type="ECO:0000313" key="4">
    <source>
        <dbReference type="Proteomes" id="UP000007797"/>
    </source>
</evidence>
<dbReference type="OrthoDB" id="6119954at2759"/>
<dbReference type="GO" id="GO:0005737">
    <property type="term" value="C:cytoplasm"/>
    <property type="evidence" value="ECO:0007669"/>
    <property type="project" value="TreeGrafter"/>
</dbReference>
<reference evidence="4" key="1">
    <citation type="journal article" date="2011" name="Genome Res.">
        <title>Phylogeny-wide analysis of social amoeba genomes highlights ancient origins for complex intercellular communication.</title>
        <authorList>
            <person name="Heidel A.J."/>
            <person name="Lawal H.M."/>
            <person name="Felder M."/>
            <person name="Schilde C."/>
            <person name="Helps N.R."/>
            <person name="Tunggal B."/>
            <person name="Rivero F."/>
            <person name="John U."/>
            <person name="Schleicher M."/>
            <person name="Eichinger L."/>
            <person name="Platzer M."/>
            <person name="Noegel A.A."/>
            <person name="Schaap P."/>
            <person name="Gloeckner G."/>
        </authorList>
    </citation>
    <scope>NUCLEOTIDE SEQUENCE [LARGE SCALE GENOMIC DNA]</scope>
    <source>
        <strain evidence="4">SH3</strain>
    </source>
</reference>
<dbReference type="InterPro" id="IPR011650">
    <property type="entry name" value="Peptidase_M20_dimer"/>
</dbReference>
<dbReference type="Pfam" id="PF01546">
    <property type="entry name" value="Peptidase_M20"/>
    <property type="match status" value="1"/>
</dbReference>
<feature type="binding site" evidence="1">
    <location>
        <position position="73"/>
    </location>
    <ligand>
        <name>Mn(2+)</name>
        <dbReference type="ChEBI" id="CHEBI:29035"/>
        <label>2</label>
    </ligand>
</feature>
<dbReference type="GeneID" id="14870927"/>
<dbReference type="RefSeq" id="XP_004357420.1">
    <property type="nucleotide sequence ID" value="XM_004357364.1"/>
</dbReference>
<feature type="binding site" evidence="1">
    <location>
        <position position="71"/>
    </location>
    <ligand>
        <name>Mn(2+)</name>
        <dbReference type="ChEBI" id="CHEBI:29035"/>
        <label>2</label>
    </ligand>
</feature>
<dbReference type="GO" id="GO:0071713">
    <property type="term" value="F:para-aminobenzoyl-glutamate hydrolase activity"/>
    <property type="evidence" value="ECO:0007669"/>
    <property type="project" value="TreeGrafter"/>
</dbReference>
<dbReference type="GO" id="GO:0046872">
    <property type="term" value="F:metal ion binding"/>
    <property type="evidence" value="ECO:0007669"/>
    <property type="project" value="UniProtKB-KW"/>
</dbReference>
<dbReference type="AlphaFoldDB" id="F4Q044"/>
<proteinExistence type="predicted"/>
<dbReference type="SUPFAM" id="SSF53187">
    <property type="entry name" value="Zn-dependent exopeptidases"/>
    <property type="match status" value="1"/>
</dbReference>
<dbReference type="InterPro" id="IPR052030">
    <property type="entry name" value="Peptidase_M20/M20A_hydrolases"/>
</dbReference>
<dbReference type="NCBIfam" id="TIGR01891">
    <property type="entry name" value="amidohydrolases"/>
    <property type="match status" value="1"/>
</dbReference>
<dbReference type="KEGG" id="dfa:DFA_02698"/>